<dbReference type="RefSeq" id="WP_098866566.1">
    <property type="nucleotide sequence ID" value="NZ_NUFN01000007.1"/>
</dbReference>
<comment type="caution">
    <text evidence="1">The sequence shown here is derived from an EMBL/GenBank/DDBJ whole genome shotgun (WGS) entry which is preliminary data.</text>
</comment>
<gene>
    <name evidence="1" type="ORF">CN899_08065</name>
</gene>
<dbReference type="AlphaFoldDB" id="A0A9X7GK30"/>
<sequence>MSKFNGKKLKEIRLLFGLFNEDVAELLGISFHQEFEMEQSRIAPNFEQLQILCKKFYVKPKYFYSKSDLPDVIDESSMSLR</sequence>
<organism evidence="1 2">
    <name type="scientific">Bacillus thuringiensis</name>
    <dbReference type="NCBI Taxonomy" id="1428"/>
    <lineage>
        <taxon>Bacteria</taxon>
        <taxon>Bacillati</taxon>
        <taxon>Bacillota</taxon>
        <taxon>Bacilli</taxon>
        <taxon>Bacillales</taxon>
        <taxon>Bacillaceae</taxon>
        <taxon>Bacillus</taxon>
        <taxon>Bacillus cereus group</taxon>
    </lineage>
</organism>
<dbReference type="GO" id="GO:0003677">
    <property type="term" value="F:DNA binding"/>
    <property type="evidence" value="ECO:0007669"/>
    <property type="project" value="InterPro"/>
</dbReference>
<dbReference type="Gene3D" id="1.10.260.40">
    <property type="entry name" value="lambda repressor-like DNA-binding domains"/>
    <property type="match status" value="1"/>
</dbReference>
<dbReference type="CDD" id="cd00093">
    <property type="entry name" value="HTH_XRE"/>
    <property type="match status" value="1"/>
</dbReference>
<dbReference type="InterPro" id="IPR001387">
    <property type="entry name" value="Cro/C1-type_HTH"/>
</dbReference>
<dbReference type="EMBL" id="NUFN01000007">
    <property type="protein sequence ID" value="PGH85786.1"/>
    <property type="molecule type" value="Genomic_DNA"/>
</dbReference>
<dbReference type="InterPro" id="IPR010982">
    <property type="entry name" value="Lambda_DNA-bd_dom_sf"/>
</dbReference>
<evidence type="ECO:0000313" key="1">
    <source>
        <dbReference type="EMBL" id="PGH85786.1"/>
    </source>
</evidence>
<accession>A0A9X7GK30</accession>
<evidence type="ECO:0000313" key="2">
    <source>
        <dbReference type="Proteomes" id="UP000222944"/>
    </source>
</evidence>
<proteinExistence type="predicted"/>
<name>A0A9X7GK30_BACTU</name>
<dbReference type="SUPFAM" id="SSF47413">
    <property type="entry name" value="lambda repressor-like DNA-binding domains"/>
    <property type="match status" value="1"/>
</dbReference>
<dbReference type="Proteomes" id="UP000222944">
    <property type="component" value="Unassembled WGS sequence"/>
</dbReference>
<protein>
    <submittedName>
        <fullName evidence="1">Transcriptional regulator</fullName>
    </submittedName>
</protein>
<reference evidence="1 2" key="1">
    <citation type="submission" date="2017-09" db="EMBL/GenBank/DDBJ databases">
        <title>Large-scale bioinformatics analysis of Bacillus genomes uncovers conserved roles of natural products in bacterial physiology.</title>
        <authorList>
            <consortium name="Agbiome Team Llc"/>
            <person name="Bleich R.M."/>
            <person name="Grubbs K.J."/>
            <person name="Santa Maria K.C."/>
            <person name="Allen S.E."/>
            <person name="Farag S."/>
            <person name="Shank E.A."/>
            <person name="Bowers A."/>
        </authorList>
    </citation>
    <scope>NUCLEOTIDE SEQUENCE [LARGE SCALE GENOMIC DNA]</scope>
    <source>
        <strain evidence="1 2">AFS058004</strain>
    </source>
</reference>